<organism evidence="2">
    <name type="scientific">Anopheles darlingi</name>
    <name type="common">Mosquito</name>
    <dbReference type="NCBI Taxonomy" id="43151"/>
    <lineage>
        <taxon>Eukaryota</taxon>
        <taxon>Metazoa</taxon>
        <taxon>Ecdysozoa</taxon>
        <taxon>Arthropoda</taxon>
        <taxon>Hexapoda</taxon>
        <taxon>Insecta</taxon>
        <taxon>Pterygota</taxon>
        <taxon>Neoptera</taxon>
        <taxon>Endopterygota</taxon>
        <taxon>Diptera</taxon>
        <taxon>Nematocera</taxon>
        <taxon>Culicoidea</taxon>
        <taxon>Culicidae</taxon>
        <taxon>Anophelinae</taxon>
        <taxon>Anopheles</taxon>
    </lineage>
</organism>
<evidence type="ECO:0000313" key="2">
    <source>
        <dbReference type="EMBL" id="MBW72594.1"/>
    </source>
</evidence>
<protein>
    <submittedName>
        <fullName evidence="2">Uncharacterized protein</fullName>
    </submittedName>
</protein>
<accession>A0A2M4D4T5</accession>
<name>A0A2M4D4T5_ANODA</name>
<feature type="transmembrane region" description="Helical" evidence="1">
    <location>
        <begin position="47"/>
        <end position="68"/>
    </location>
</feature>
<dbReference type="AlphaFoldDB" id="A0A2M4D4T5"/>
<evidence type="ECO:0000256" key="1">
    <source>
        <dbReference type="SAM" id="Phobius"/>
    </source>
</evidence>
<keyword evidence="1" id="KW-0472">Membrane</keyword>
<reference evidence="2" key="1">
    <citation type="submission" date="2018-01" db="EMBL/GenBank/DDBJ databases">
        <title>An insight into the sialome of Amazonian anophelines.</title>
        <authorList>
            <person name="Ribeiro J.M."/>
            <person name="Scarpassa V."/>
            <person name="Calvo E."/>
        </authorList>
    </citation>
    <scope>NUCLEOTIDE SEQUENCE</scope>
</reference>
<proteinExistence type="predicted"/>
<sequence length="183" mass="20101">MTWWLAAKYFWISIVSGNALTHRPVVGGIAERVLAANRTHTWILARFRALVAVPPVITLIVVFALRSLGANALAPARQPVTALDRTDAAAPLVNDQTAFQCAHAPAGFVDLETILFAARLAIVVLRQPISWRTRTLAVHVANKSAIRRTEGHLVTLNGGIALISWQTFADHRADRQRIEYLAD</sequence>
<keyword evidence="1" id="KW-1133">Transmembrane helix</keyword>
<keyword evidence="1" id="KW-0812">Transmembrane</keyword>
<dbReference type="EMBL" id="GGFL01008416">
    <property type="protein sequence ID" value="MBW72594.1"/>
    <property type="molecule type" value="Transcribed_RNA"/>
</dbReference>